<feature type="region of interest" description="Disordered" evidence="1">
    <location>
        <begin position="145"/>
        <end position="282"/>
    </location>
</feature>
<dbReference type="RefSeq" id="WP_165097008.1">
    <property type="nucleotide sequence ID" value="NZ_CP049056.1"/>
</dbReference>
<organism evidence="2 3">
    <name type="scientific">Pikeienuella piscinae</name>
    <dbReference type="NCBI Taxonomy" id="2748098"/>
    <lineage>
        <taxon>Bacteria</taxon>
        <taxon>Pseudomonadati</taxon>
        <taxon>Pseudomonadota</taxon>
        <taxon>Alphaproteobacteria</taxon>
        <taxon>Rhodobacterales</taxon>
        <taxon>Paracoccaceae</taxon>
        <taxon>Pikeienuella</taxon>
    </lineage>
</organism>
<feature type="compositionally biased region" description="Pro residues" evidence="1">
    <location>
        <begin position="188"/>
        <end position="198"/>
    </location>
</feature>
<dbReference type="Gene3D" id="3.30.1150.10">
    <property type="match status" value="1"/>
</dbReference>
<dbReference type="AlphaFoldDB" id="A0A7L5BZK7"/>
<evidence type="ECO:0008006" key="4">
    <source>
        <dbReference type="Google" id="ProtNLM"/>
    </source>
</evidence>
<name>A0A7L5BZK7_9RHOB</name>
<proteinExistence type="predicted"/>
<feature type="region of interest" description="Disordered" evidence="1">
    <location>
        <begin position="60"/>
        <end position="112"/>
    </location>
</feature>
<dbReference type="Proteomes" id="UP000503336">
    <property type="component" value="Chromosome"/>
</dbReference>
<gene>
    <name evidence="2" type="ORF">G5B40_07455</name>
</gene>
<evidence type="ECO:0000256" key="1">
    <source>
        <dbReference type="SAM" id="MobiDB-lite"/>
    </source>
</evidence>
<reference evidence="2 3" key="1">
    <citation type="submission" date="2020-02" db="EMBL/GenBank/DDBJ databases">
        <title>complete genome sequence of Rhodobacteraceae bacterium.</title>
        <authorList>
            <person name="Park J."/>
            <person name="Kim Y.-S."/>
            <person name="Kim K.-H."/>
        </authorList>
    </citation>
    <scope>NUCLEOTIDE SEQUENCE [LARGE SCALE GENOMIC DNA]</scope>
    <source>
        <strain evidence="2 3">RR4-56</strain>
    </source>
</reference>
<sequence>MKLGAGVSGGAHLALIAMAILSGALFSDGTERPVSIAEVTLMSGAEFEAAQSAAPEFNANLPAAPEAPNPGDERADVKVTEEDAAPTTQAEPAPDVAPTRGEVVEAPPEEAPSAAIADVGAQPAGPPAPEADTLVAASDSAPEIAPVAETPIAPAPAPRPAAPQVEATTPEPPAAESLPVEAAEQEPAPTPEPEAQPEPEPKVAEASPTPVEETEPEKLNDPDIPAPKLSPPPPTKPRDIAEAKKAERLAREARPPEETGAKKAAEAPSGGGTTQTVGQLSFRDRDALRVGIKSYFNPPPGGANPEQLRVKLRIEVSEAGKIIAGPEVLEPSGRLDAQHEALKRAGVRALKQSELAGVFARLPKDRYARWRVMNVIFTPREIQFL</sequence>
<protein>
    <recommendedName>
        <fullName evidence="4">Cell envelope biogenesis protein TolA</fullName>
    </recommendedName>
</protein>
<feature type="compositionally biased region" description="Basic and acidic residues" evidence="1">
    <location>
        <begin position="71"/>
        <end position="81"/>
    </location>
</feature>
<evidence type="ECO:0000313" key="3">
    <source>
        <dbReference type="Proteomes" id="UP000503336"/>
    </source>
</evidence>
<dbReference type="KEGG" id="hdh:G5B40_07455"/>
<accession>A0A7L5BZK7</accession>
<feature type="compositionally biased region" description="Basic and acidic residues" evidence="1">
    <location>
        <begin position="236"/>
        <end position="265"/>
    </location>
</feature>
<evidence type="ECO:0000313" key="2">
    <source>
        <dbReference type="EMBL" id="QIE55304.1"/>
    </source>
</evidence>
<feature type="compositionally biased region" description="Pro residues" evidence="1">
    <location>
        <begin position="224"/>
        <end position="235"/>
    </location>
</feature>
<keyword evidence="3" id="KW-1185">Reference proteome</keyword>
<dbReference type="EMBL" id="CP049056">
    <property type="protein sequence ID" value="QIE55304.1"/>
    <property type="molecule type" value="Genomic_DNA"/>
</dbReference>
<feature type="compositionally biased region" description="Low complexity" evidence="1">
    <location>
        <begin position="60"/>
        <end position="70"/>
    </location>
</feature>